<reference evidence="2 3" key="1">
    <citation type="submission" date="2020-01" db="EMBL/GenBank/DDBJ databases">
        <title>The possibility of degradation of plastic by Microbulbifer hydrolyticus IRE-31.</title>
        <authorList>
            <person name="Liu L."/>
        </authorList>
    </citation>
    <scope>NUCLEOTIDE SEQUENCE [LARGE SCALE GENOMIC DNA]</scope>
    <source>
        <strain evidence="2 3">IRE-31</strain>
    </source>
</reference>
<keyword evidence="3" id="KW-1185">Reference proteome</keyword>
<evidence type="ECO:0000313" key="2">
    <source>
        <dbReference type="EMBL" id="QHQ40177.1"/>
    </source>
</evidence>
<dbReference type="RefSeq" id="WP_161859475.1">
    <property type="nucleotide sequence ID" value="NZ_CP047491.1"/>
</dbReference>
<dbReference type="Proteomes" id="UP000464675">
    <property type="component" value="Chromosome"/>
</dbReference>
<dbReference type="EMBL" id="CP047491">
    <property type="protein sequence ID" value="QHQ40177.1"/>
    <property type="molecule type" value="Genomic_DNA"/>
</dbReference>
<dbReference type="Proteomes" id="UP000563601">
    <property type="component" value="Unassembled WGS sequence"/>
</dbReference>
<dbReference type="EMBL" id="JACHHR010000003">
    <property type="protein sequence ID" value="MBB5212559.1"/>
    <property type="molecule type" value="Genomic_DNA"/>
</dbReference>
<organism evidence="1 4">
    <name type="scientific">Microbulbifer hydrolyticus</name>
    <dbReference type="NCBI Taxonomy" id="48074"/>
    <lineage>
        <taxon>Bacteria</taxon>
        <taxon>Pseudomonadati</taxon>
        <taxon>Pseudomonadota</taxon>
        <taxon>Gammaproteobacteria</taxon>
        <taxon>Cellvibrionales</taxon>
        <taxon>Microbulbiferaceae</taxon>
        <taxon>Microbulbifer</taxon>
    </lineage>
</organism>
<accession>A0A6P1TDT3</accession>
<evidence type="ECO:0000313" key="3">
    <source>
        <dbReference type="Proteomes" id="UP000464675"/>
    </source>
</evidence>
<protein>
    <recommendedName>
        <fullName evidence="5">SMI1/KNR4 family protein</fullName>
    </recommendedName>
</protein>
<evidence type="ECO:0000313" key="1">
    <source>
        <dbReference type="EMBL" id="MBB5212559.1"/>
    </source>
</evidence>
<name>A0A6P1TDT3_9GAMM</name>
<evidence type="ECO:0008006" key="5">
    <source>
        <dbReference type="Google" id="ProtNLM"/>
    </source>
</evidence>
<sequence>MEKLVRAKIALKELWGWDEYYFYPLAPARRTDLLALDSIKLENKIPEVDFKKFLGTFFSGNTVYAFPENDPPYLEESLEDYGYWYSELCIADSSLKNLVYWSHEDTITLGGLALIEKFKLRYPEYSLFAPEWGYKL</sequence>
<evidence type="ECO:0000313" key="4">
    <source>
        <dbReference type="Proteomes" id="UP000563601"/>
    </source>
</evidence>
<proteinExistence type="predicted"/>
<gene>
    <name evidence="2" type="ORF">GTQ55_15110</name>
    <name evidence="1" type="ORF">HNQ53_002784</name>
</gene>
<dbReference type="AlphaFoldDB" id="A0A6P1TDT3"/>
<reference evidence="1 4" key="2">
    <citation type="submission" date="2020-08" db="EMBL/GenBank/DDBJ databases">
        <title>Genomic Encyclopedia of Type Strains, Phase IV (KMG-IV): sequencing the most valuable type-strain genomes for metagenomic binning, comparative biology and taxonomic classification.</title>
        <authorList>
            <person name="Goeker M."/>
        </authorList>
    </citation>
    <scope>NUCLEOTIDE SEQUENCE [LARGE SCALE GENOMIC DNA]</scope>
    <source>
        <strain evidence="1 4">DSM 11525</strain>
    </source>
</reference>
<dbReference type="OrthoDB" id="3395557at2"/>